<accession>A0A813IKK2</accession>
<dbReference type="EMBL" id="CAJNNW010009898">
    <property type="protein sequence ID" value="CAE8651403.1"/>
    <property type="molecule type" value="Genomic_DNA"/>
</dbReference>
<keyword evidence="1" id="KW-0106">Calcium</keyword>
<dbReference type="InterPro" id="IPR002048">
    <property type="entry name" value="EF_hand_dom"/>
</dbReference>
<dbReference type="PROSITE" id="PS00018">
    <property type="entry name" value="EF_HAND_1"/>
    <property type="match status" value="1"/>
</dbReference>
<evidence type="ECO:0000256" key="1">
    <source>
        <dbReference type="ARBA" id="ARBA00022837"/>
    </source>
</evidence>
<dbReference type="AlphaFoldDB" id="A0A813IKK2"/>
<evidence type="ECO:0000259" key="2">
    <source>
        <dbReference type="PROSITE" id="PS50222"/>
    </source>
</evidence>
<dbReference type="Proteomes" id="UP000626109">
    <property type="component" value="Unassembled WGS sequence"/>
</dbReference>
<dbReference type="GO" id="GO:0005509">
    <property type="term" value="F:calcium ion binding"/>
    <property type="evidence" value="ECO:0007669"/>
    <property type="project" value="InterPro"/>
</dbReference>
<protein>
    <recommendedName>
        <fullName evidence="2">EF-hand domain-containing protein</fullName>
    </recommendedName>
</protein>
<reference evidence="3" key="1">
    <citation type="submission" date="2021-02" db="EMBL/GenBank/DDBJ databases">
        <authorList>
            <person name="Dougan E. K."/>
            <person name="Rhodes N."/>
            <person name="Thang M."/>
            <person name="Chan C."/>
        </authorList>
    </citation>
    <scope>NUCLEOTIDE SEQUENCE</scope>
</reference>
<feature type="non-terminal residue" evidence="3">
    <location>
        <position position="166"/>
    </location>
</feature>
<sequence>VNRILACLKEDDVKSKEDAKAAGSPDEFIPDPTQFHLFEQCFHQAQEKLTTMRREREQILIEEHALTEEQIVEFRSDLVALHLLFQKFDKDKSKTLDADEVLALVEASGVNTNNMAKESLYEMIRGCKLLASAAREEASGGARKRCTGILEGMSTSPRRDAQGILE</sequence>
<dbReference type="InterPro" id="IPR011992">
    <property type="entry name" value="EF-hand-dom_pair"/>
</dbReference>
<evidence type="ECO:0000313" key="4">
    <source>
        <dbReference type="Proteomes" id="UP000626109"/>
    </source>
</evidence>
<name>A0A813IKK2_POLGL</name>
<organism evidence="3 4">
    <name type="scientific">Polarella glacialis</name>
    <name type="common">Dinoflagellate</name>
    <dbReference type="NCBI Taxonomy" id="89957"/>
    <lineage>
        <taxon>Eukaryota</taxon>
        <taxon>Sar</taxon>
        <taxon>Alveolata</taxon>
        <taxon>Dinophyceae</taxon>
        <taxon>Suessiales</taxon>
        <taxon>Suessiaceae</taxon>
        <taxon>Polarella</taxon>
    </lineage>
</organism>
<dbReference type="Gene3D" id="1.10.238.10">
    <property type="entry name" value="EF-hand"/>
    <property type="match status" value="1"/>
</dbReference>
<comment type="caution">
    <text evidence="3">The sequence shown here is derived from an EMBL/GenBank/DDBJ whole genome shotgun (WGS) entry which is preliminary data.</text>
</comment>
<dbReference type="PROSITE" id="PS50222">
    <property type="entry name" value="EF_HAND_2"/>
    <property type="match status" value="1"/>
</dbReference>
<dbReference type="InterPro" id="IPR018247">
    <property type="entry name" value="EF_Hand_1_Ca_BS"/>
</dbReference>
<proteinExistence type="predicted"/>
<gene>
    <name evidence="3" type="ORF">PGLA2088_LOCUS9057</name>
</gene>
<evidence type="ECO:0000313" key="3">
    <source>
        <dbReference type="EMBL" id="CAE8651403.1"/>
    </source>
</evidence>
<feature type="non-terminal residue" evidence="3">
    <location>
        <position position="1"/>
    </location>
</feature>
<dbReference type="SUPFAM" id="SSF47473">
    <property type="entry name" value="EF-hand"/>
    <property type="match status" value="1"/>
</dbReference>
<feature type="domain" description="EF-hand" evidence="2">
    <location>
        <begin position="76"/>
        <end position="111"/>
    </location>
</feature>